<dbReference type="InterPro" id="IPR016160">
    <property type="entry name" value="Ald_DH_CS_CYS"/>
</dbReference>
<dbReference type="Pfam" id="PF00171">
    <property type="entry name" value="Aldedh"/>
    <property type="match status" value="1"/>
</dbReference>
<comment type="similarity">
    <text evidence="1 6">Belongs to the aldehyde dehydrogenase family.</text>
</comment>
<dbReference type="PROSITE" id="PS00687">
    <property type="entry name" value="ALDEHYDE_DEHYDR_GLU"/>
    <property type="match status" value="1"/>
</dbReference>
<dbReference type="SUPFAM" id="SSF53720">
    <property type="entry name" value="ALDH-like"/>
    <property type="match status" value="1"/>
</dbReference>
<accession>S3CDR3</accession>
<evidence type="ECO:0000256" key="2">
    <source>
        <dbReference type="ARBA" id="ARBA00023002"/>
    </source>
</evidence>
<evidence type="ECO:0000313" key="9">
    <source>
        <dbReference type="Proteomes" id="UP000014400"/>
    </source>
</evidence>
<dbReference type="InterPro" id="IPR016163">
    <property type="entry name" value="Ald_DH_C"/>
</dbReference>
<dbReference type="AlphaFoldDB" id="S3CDR3"/>
<dbReference type="GO" id="GO:0004029">
    <property type="term" value="F:aldehyde dehydrogenase (NAD+) activity"/>
    <property type="evidence" value="ECO:0007669"/>
    <property type="project" value="UniProtKB-EC"/>
</dbReference>
<dbReference type="Gene3D" id="3.40.309.10">
    <property type="entry name" value="Aldehyde Dehydrogenase, Chain A, domain 2"/>
    <property type="match status" value="1"/>
</dbReference>
<dbReference type="eggNOG" id="COG1012">
    <property type="taxonomic scope" value="Bacteria"/>
</dbReference>
<comment type="catalytic activity">
    <reaction evidence="4">
        <text>an aldehyde + NAD(+) + H2O = a carboxylate + NADH + 2 H(+)</text>
        <dbReference type="Rhea" id="RHEA:16185"/>
        <dbReference type="ChEBI" id="CHEBI:15377"/>
        <dbReference type="ChEBI" id="CHEBI:15378"/>
        <dbReference type="ChEBI" id="CHEBI:17478"/>
        <dbReference type="ChEBI" id="CHEBI:29067"/>
        <dbReference type="ChEBI" id="CHEBI:57540"/>
        <dbReference type="ChEBI" id="CHEBI:57945"/>
        <dbReference type="EC" id="1.2.1.3"/>
    </reaction>
</comment>
<dbReference type="Gene3D" id="3.40.605.10">
    <property type="entry name" value="Aldehyde Dehydrogenase, Chain A, domain 1"/>
    <property type="match status" value="1"/>
</dbReference>
<feature type="domain" description="Aldehyde dehydrogenase" evidence="7">
    <location>
        <begin position="17"/>
        <end position="476"/>
    </location>
</feature>
<evidence type="ECO:0000259" key="7">
    <source>
        <dbReference type="Pfam" id="PF00171"/>
    </source>
</evidence>
<dbReference type="RefSeq" id="WP_016474873.1">
    <property type="nucleotide sequence ID" value="NZ_KE150480.1"/>
</dbReference>
<evidence type="ECO:0000256" key="5">
    <source>
        <dbReference type="PROSITE-ProRule" id="PRU10007"/>
    </source>
</evidence>
<organism evidence="8 9">
    <name type="scientific">Sutterella wadsworthensis HGA0223</name>
    <dbReference type="NCBI Taxonomy" id="1203554"/>
    <lineage>
        <taxon>Bacteria</taxon>
        <taxon>Pseudomonadati</taxon>
        <taxon>Pseudomonadota</taxon>
        <taxon>Betaproteobacteria</taxon>
        <taxon>Burkholderiales</taxon>
        <taxon>Sutterellaceae</taxon>
        <taxon>Sutterella</taxon>
    </lineage>
</organism>
<dbReference type="InterPro" id="IPR015590">
    <property type="entry name" value="Aldehyde_DH_dom"/>
</dbReference>
<dbReference type="CDD" id="cd07138">
    <property type="entry name" value="ALDH_CddD_SSP0762"/>
    <property type="match status" value="1"/>
</dbReference>
<keyword evidence="2 6" id="KW-0560">Oxidoreductase</keyword>
<dbReference type="EMBL" id="ATCF01000022">
    <property type="protein sequence ID" value="EPD98654.1"/>
    <property type="molecule type" value="Genomic_DNA"/>
</dbReference>
<dbReference type="Proteomes" id="UP000014400">
    <property type="component" value="Unassembled WGS sequence"/>
</dbReference>
<evidence type="ECO:0000256" key="6">
    <source>
        <dbReference type="RuleBase" id="RU003345"/>
    </source>
</evidence>
<dbReference type="PANTHER" id="PTHR42804">
    <property type="entry name" value="ALDEHYDE DEHYDROGENASE"/>
    <property type="match status" value="1"/>
</dbReference>
<dbReference type="PATRIC" id="fig|1203554.3.peg.1778"/>
<gene>
    <name evidence="8" type="ORF">HMPREF1476_01693</name>
</gene>
<dbReference type="FunFam" id="3.40.605.10:FF:000007">
    <property type="entry name" value="NAD/NADP-dependent betaine aldehyde dehydrogenase"/>
    <property type="match status" value="1"/>
</dbReference>
<dbReference type="STRING" id="1203554.HMPREF1476_01693"/>
<feature type="active site" evidence="5">
    <location>
        <position position="248"/>
    </location>
</feature>
<proteinExistence type="inferred from homology"/>
<dbReference type="InterPro" id="IPR029510">
    <property type="entry name" value="Ald_DH_CS_GLU"/>
</dbReference>
<dbReference type="InterPro" id="IPR016161">
    <property type="entry name" value="Ald_DH/histidinol_DH"/>
</dbReference>
<dbReference type="PROSITE" id="PS00070">
    <property type="entry name" value="ALDEHYDE_DEHYDR_CYS"/>
    <property type="match status" value="1"/>
</dbReference>
<dbReference type="PANTHER" id="PTHR42804:SF1">
    <property type="entry name" value="ALDEHYDE DEHYDROGENASE-RELATED"/>
    <property type="match status" value="1"/>
</dbReference>
<reference evidence="8 9" key="1">
    <citation type="submission" date="2013-04" db="EMBL/GenBank/DDBJ databases">
        <title>The Genome Sequence of Sutterella wadsworthensis HGA0223.</title>
        <authorList>
            <consortium name="The Broad Institute Genomics Platform"/>
            <person name="Earl A."/>
            <person name="Ward D."/>
            <person name="Feldgarden M."/>
            <person name="Gevers D."/>
            <person name="Schmidt T.M."/>
            <person name="Dover J."/>
            <person name="Dai D."/>
            <person name="Walker B."/>
            <person name="Young S."/>
            <person name="Zeng Q."/>
            <person name="Gargeya S."/>
            <person name="Fitzgerald M."/>
            <person name="Haas B."/>
            <person name="Abouelleil A."/>
            <person name="Allen A.W."/>
            <person name="Alvarado L."/>
            <person name="Arachchi H.M."/>
            <person name="Berlin A.M."/>
            <person name="Chapman S.B."/>
            <person name="Gainer-Dewar J."/>
            <person name="Goldberg J."/>
            <person name="Griggs A."/>
            <person name="Gujja S."/>
            <person name="Hansen M."/>
            <person name="Howarth C."/>
            <person name="Imamovic A."/>
            <person name="Ireland A."/>
            <person name="Larimer J."/>
            <person name="McCowan C."/>
            <person name="Murphy C."/>
            <person name="Pearson M."/>
            <person name="Poon T.W."/>
            <person name="Priest M."/>
            <person name="Roberts A."/>
            <person name="Saif S."/>
            <person name="Shea T."/>
            <person name="Sisk P."/>
            <person name="Sykes S."/>
            <person name="Wortman J."/>
            <person name="Nusbaum C."/>
            <person name="Birren B."/>
        </authorList>
    </citation>
    <scope>NUCLEOTIDE SEQUENCE [LARGE SCALE GENOMIC DNA]</scope>
    <source>
        <strain evidence="8 9">HGA0223</strain>
    </source>
</reference>
<name>S3CDR3_9BURK</name>
<evidence type="ECO:0000256" key="4">
    <source>
        <dbReference type="ARBA" id="ARBA00049194"/>
    </source>
</evidence>
<comment type="caution">
    <text evidence="8">The sequence shown here is derived from an EMBL/GenBank/DDBJ whole genome shotgun (WGS) entry which is preliminary data.</text>
</comment>
<dbReference type="InterPro" id="IPR016162">
    <property type="entry name" value="Ald_DH_N"/>
</dbReference>
<keyword evidence="9" id="KW-1185">Reference proteome</keyword>
<evidence type="ECO:0000256" key="1">
    <source>
        <dbReference type="ARBA" id="ARBA00009986"/>
    </source>
</evidence>
<evidence type="ECO:0000256" key="3">
    <source>
        <dbReference type="ARBA" id="ARBA00024226"/>
    </source>
</evidence>
<dbReference type="EC" id="1.2.1.3" evidence="3"/>
<evidence type="ECO:0000313" key="8">
    <source>
        <dbReference type="EMBL" id="EPD98654.1"/>
    </source>
</evidence>
<dbReference type="HOGENOM" id="CLU_005391_0_2_4"/>
<protein>
    <recommendedName>
        <fullName evidence="3">aldehyde dehydrogenase (NAD(+))</fullName>
        <ecNumber evidence="3">1.2.1.3</ecNumber>
    </recommendedName>
</protein>
<sequence length="481" mass="51293">MRAANSHFGKHYINGVWTTPKGAMIDVENPATREIFARVPDGTPEEVDAAVAAAQSAFPSWSSTPLAQRIALMEGMLRRFYEKTEAVIELEVAELGAPVAFARSKHCLYQQKRTAAFIAAARSIAADEAFPASLVMREPVGVVAAITPWNYPLGQIIQKVVPALLMGCTVVLKPSEWTPLTAVLLIEAFEEAGFPPGVLNLVQGYGETVGEAMTGHAGVDLISFTGSTAVGRRIAGRAAPMMKRLILELGGKSAAVWLPELEGHEAGRMAAKKVLDSLLLNAGQTCTALSRFLVPAEKLQTAEALLKSVLADYPMGDPTDPATRMGPLISGAQFERVREYIASGIREGARLVAGGLPPEPGADDGWFVPPVVFSDVRPEMRIAQEEIFGPVLSVMPYNTLEEALAIADGTQYGLCGAVFGPHEAAVNFARRMRTGNVYVNDASRDLAAPFGGFKSSGVGREGGVFGLLEFTEPKAIFEHGS</sequence>